<reference evidence="1 2" key="1">
    <citation type="submission" date="2018-09" db="EMBL/GenBank/DDBJ databases">
        <title>Discovery and Ecogenomic Context for Candidatus Cryosericales, a Global Caldiserica Order Active in Thawing Permafrost.</title>
        <authorList>
            <person name="Martinez M.A."/>
            <person name="Woodcroft B.J."/>
            <person name="Ignacio Espinoza J.C."/>
            <person name="Zayed A."/>
            <person name="Singleton C.M."/>
            <person name="Boyd J."/>
            <person name="Li Y.-F."/>
            <person name="Purvine S."/>
            <person name="Maughan H."/>
            <person name="Hodgkins S.B."/>
            <person name="Anderson D."/>
            <person name="Sederholm M."/>
            <person name="Temperton B."/>
            <person name="Saleska S.R."/>
            <person name="Tyson G.W."/>
            <person name="Rich V.I."/>
        </authorList>
    </citation>
    <scope>NUCLEOTIDE SEQUENCE [LARGE SCALE GENOMIC DNA]</scope>
    <source>
        <strain evidence="1 2">SMC5</strain>
    </source>
</reference>
<proteinExistence type="predicted"/>
<accession>A0A398D1F8</accession>
<evidence type="ECO:0000313" key="2">
    <source>
        <dbReference type="Proteomes" id="UP000266489"/>
    </source>
</evidence>
<gene>
    <name evidence="1" type="ORF">SMC5_10075</name>
</gene>
<comment type="caution">
    <text evidence="1">The sequence shown here is derived from an EMBL/GenBank/DDBJ whole genome shotgun (WGS) entry which is preliminary data.</text>
</comment>
<evidence type="ECO:0000313" key="1">
    <source>
        <dbReference type="EMBL" id="RIE07249.1"/>
    </source>
</evidence>
<protein>
    <submittedName>
        <fullName evidence="1">Uncharacterized protein</fullName>
    </submittedName>
</protein>
<name>A0A398D1F8_9BACT</name>
<dbReference type="Proteomes" id="UP000266489">
    <property type="component" value="Unassembled WGS sequence"/>
</dbReference>
<dbReference type="AlphaFoldDB" id="A0A398D1F8"/>
<sequence>MLDSGLIGELARRYMTTSGNRNAFGLRELLGAADHNRKMNIALLPSWYSAFEEIIIAHNGLMTPGLITGLTGKPGVVFMLTNYAFSYFVAAVDMVFSGQLPACYALLRMCIECIVYAHAIVGSPDLGKVWIRRYDTRSNKTQFKVKFKITNLIDALPTGGIVPSTYVKELYERTVSYGGHPNRDGVLAVGRWIKSERATRIEVGLFTTGKPLLLALKTVAEIGYVMTALGGLIFGVQLAPQTLPERIQLLCKQGLPDELARESGSLADITAPGAQDKPLL</sequence>
<dbReference type="EMBL" id="QXIU01000251">
    <property type="protein sequence ID" value="RIE07249.1"/>
    <property type="molecule type" value="Genomic_DNA"/>
</dbReference>
<organism evidence="1 2">
    <name type="scientific">Candidatus Cryosericum odellii</name>
    <dbReference type="NCBI Taxonomy" id="2290917"/>
    <lineage>
        <taxon>Bacteria</taxon>
        <taxon>Pseudomonadati</taxon>
        <taxon>Caldisericota/Cryosericota group</taxon>
        <taxon>Candidatus Cryosericota</taxon>
        <taxon>Candidatus Cryosericia</taxon>
        <taxon>Candidatus Cryosericales</taxon>
        <taxon>Candidatus Cryosericaceae</taxon>
        <taxon>Candidatus Cryosericum</taxon>
    </lineage>
</organism>